<dbReference type="InterPro" id="IPR029044">
    <property type="entry name" value="Nucleotide-diphossugar_trans"/>
</dbReference>
<dbReference type="RefSeq" id="WP_008695907.1">
    <property type="nucleotide sequence ID" value="NZ_KE161007.1"/>
</dbReference>
<evidence type="ECO:0000259" key="1">
    <source>
        <dbReference type="Pfam" id="PF00483"/>
    </source>
</evidence>
<dbReference type="Gene3D" id="3.90.550.10">
    <property type="entry name" value="Spore Coat Polysaccharide Biosynthesis Protein SpsA, Chain A"/>
    <property type="match status" value="1"/>
</dbReference>
<keyword evidence="3" id="KW-1185">Reference proteome</keyword>
<dbReference type="CDD" id="cd06915">
    <property type="entry name" value="NTP_transferase_WcbM_like"/>
    <property type="match status" value="1"/>
</dbReference>
<accession>H1PQ72</accession>
<gene>
    <name evidence="2" type="ORF">HMPREF0402_00565</name>
</gene>
<dbReference type="Pfam" id="PF00483">
    <property type="entry name" value="NTP_transferase"/>
    <property type="match status" value="1"/>
</dbReference>
<name>H1PQ72_9FUSO</name>
<dbReference type="EMBL" id="AGWJ02000002">
    <property type="protein sequence ID" value="EHO83547.1"/>
    <property type="molecule type" value="Genomic_DNA"/>
</dbReference>
<dbReference type="SUPFAM" id="SSF53448">
    <property type="entry name" value="Nucleotide-diphospho-sugar transferases"/>
    <property type="match status" value="1"/>
</dbReference>
<evidence type="ECO:0000313" key="2">
    <source>
        <dbReference type="EMBL" id="EHO83547.1"/>
    </source>
</evidence>
<reference evidence="2 3" key="1">
    <citation type="submission" date="2012-07" db="EMBL/GenBank/DDBJ databases">
        <title>The Genome Sequence of Fusobacterium ulcerans 12_1B.</title>
        <authorList>
            <consortium name="The Broad Institute Genome Sequencing Platform"/>
            <person name="Earl A."/>
            <person name="Ward D."/>
            <person name="Feldgarden M."/>
            <person name="Gevers D."/>
            <person name="Strauss J."/>
            <person name="Ambrose C.E."/>
            <person name="Allen-Vercoe E."/>
            <person name="Walker B."/>
            <person name="Young S.K."/>
            <person name="Zeng Q."/>
            <person name="Gargeya S."/>
            <person name="Fitzgerald M."/>
            <person name="Haas B."/>
            <person name="Abouelleil A."/>
            <person name="Alvarado L."/>
            <person name="Arachchi H.M."/>
            <person name="Berlin A.M."/>
            <person name="Chapman S.B."/>
            <person name="Goldberg J."/>
            <person name="Griggs A."/>
            <person name="Gujja S."/>
            <person name="Hansen M."/>
            <person name="Howarth C."/>
            <person name="Imamovic A."/>
            <person name="Larimer J."/>
            <person name="McCowen C."/>
            <person name="Montmayeur A."/>
            <person name="Murphy C."/>
            <person name="Neiman D."/>
            <person name="Pearson M."/>
            <person name="Priest M."/>
            <person name="Roberts A."/>
            <person name="Saif S."/>
            <person name="Shea T."/>
            <person name="Sisk P."/>
            <person name="Sykes S."/>
            <person name="Wortman J."/>
            <person name="Nusbaum C."/>
            <person name="Birren B."/>
        </authorList>
    </citation>
    <scope>NUCLEOTIDE SEQUENCE [LARGE SCALE GENOMIC DNA]</scope>
    <source>
        <strain evidence="2 3">12_1B</strain>
    </source>
</reference>
<dbReference type="InterPro" id="IPR050486">
    <property type="entry name" value="Mannose-1P_guanyltransferase"/>
</dbReference>
<dbReference type="BioCyc" id="FSP457404-HMP:GTSQ-566-MONOMER"/>
<evidence type="ECO:0000313" key="3">
    <source>
        <dbReference type="Proteomes" id="UP000003233"/>
    </source>
</evidence>
<dbReference type="Proteomes" id="UP000003233">
    <property type="component" value="Unassembled WGS sequence"/>
</dbReference>
<feature type="domain" description="Nucleotidyl transferase" evidence="1">
    <location>
        <begin position="3"/>
        <end position="221"/>
    </location>
</feature>
<dbReference type="PATRIC" id="fig|457404.5.peg.691"/>
<sequence length="224" mass="26065">MEAIILAGGFGTRLSHVVSDVPKPMAPINGIPFLNYILEYLLENGITRVILAVGYKKEIIKEYYRDKYKNIEIIYSEEDTPLGTGGAIKQALEHTKEESVFIINGDTYFNVDLKEMYRFHKINNSNLTLAVKYMENFDRYGALKIEEDRIIEFMEKQKTEKGEINGGIYIIDKEKFIFPKEKNFSFEEYLSNLIKGNIFAFKSERYFIDIGIPEDYFKIKEGLK</sequence>
<dbReference type="InterPro" id="IPR005835">
    <property type="entry name" value="NTP_transferase_dom"/>
</dbReference>
<dbReference type="PANTHER" id="PTHR22572">
    <property type="entry name" value="SUGAR-1-PHOSPHATE GUANYL TRANSFERASE"/>
    <property type="match status" value="1"/>
</dbReference>
<dbReference type="AlphaFoldDB" id="H1PQ72"/>
<comment type="caution">
    <text evidence="2">The sequence shown here is derived from an EMBL/GenBank/DDBJ whole genome shotgun (WGS) entry which is preliminary data.</text>
</comment>
<protein>
    <recommendedName>
        <fullName evidence="1">Nucleotidyl transferase domain-containing protein</fullName>
    </recommendedName>
</protein>
<proteinExistence type="predicted"/>
<organism evidence="2 3">
    <name type="scientific">Fusobacterium ulcerans 12-1B</name>
    <dbReference type="NCBI Taxonomy" id="457404"/>
    <lineage>
        <taxon>Bacteria</taxon>
        <taxon>Fusobacteriati</taxon>
        <taxon>Fusobacteriota</taxon>
        <taxon>Fusobacteriia</taxon>
        <taxon>Fusobacteriales</taxon>
        <taxon>Fusobacteriaceae</taxon>
        <taxon>Fusobacterium</taxon>
    </lineage>
</organism>
<dbReference type="HOGENOM" id="CLU_029499_2_0_0"/>